<gene>
    <name evidence="1" type="ORF">ACOLOM_LOCUS13363</name>
</gene>
<comment type="caution">
    <text evidence="1">The sequence shown here is derived from an EMBL/GenBank/DDBJ whole genome shotgun (WGS) entry which is preliminary data.</text>
</comment>
<reference evidence="1" key="1">
    <citation type="submission" date="2021-06" db="EMBL/GenBank/DDBJ databases">
        <authorList>
            <person name="Kallberg Y."/>
            <person name="Tangrot J."/>
            <person name="Rosling A."/>
        </authorList>
    </citation>
    <scope>NUCLEOTIDE SEQUENCE</scope>
    <source>
        <strain evidence="1">CL356</strain>
    </source>
</reference>
<organism evidence="1 2">
    <name type="scientific">Acaulospora colombiana</name>
    <dbReference type="NCBI Taxonomy" id="27376"/>
    <lineage>
        <taxon>Eukaryota</taxon>
        <taxon>Fungi</taxon>
        <taxon>Fungi incertae sedis</taxon>
        <taxon>Mucoromycota</taxon>
        <taxon>Glomeromycotina</taxon>
        <taxon>Glomeromycetes</taxon>
        <taxon>Diversisporales</taxon>
        <taxon>Acaulosporaceae</taxon>
        <taxon>Acaulospora</taxon>
    </lineage>
</organism>
<protein>
    <submittedName>
        <fullName evidence="1">429_t:CDS:1</fullName>
    </submittedName>
</protein>
<accession>A0ACA9QUN9</accession>
<evidence type="ECO:0000313" key="2">
    <source>
        <dbReference type="Proteomes" id="UP000789525"/>
    </source>
</evidence>
<name>A0ACA9QUN9_9GLOM</name>
<evidence type="ECO:0000313" key="1">
    <source>
        <dbReference type="EMBL" id="CAG8764296.1"/>
    </source>
</evidence>
<dbReference type="Proteomes" id="UP000789525">
    <property type="component" value="Unassembled WGS sequence"/>
</dbReference>
<sequence length="177" mass="19816">MSSIRIILLLVLTPTIFAQCFAPNPRNPKQLNPVACELITETENAINFNTIRSPTSMFSFNLTCIANDTICEKVENALEYAINVVSSYLILNTPIILNASFTSFCGLIPNCSDSDVLGLGSPSRWLLMQDDDDVQRLYPQALVKQFQLKTHLAYDQADILVDFNSDNSYWFEGDPPI</sequence>
<keyword evidence="2" id="KW-1185">Reference proteome</keyword>
<feature type="non-terminal residue" evidence="1">
    <location>
        <position position="177"/>
    </location>
</feature>
<proteinExistence type="predicted"/>
<dbReference type="EMBL" id="CAJVPT010060799">
    <property type="protein sequence ID" value="CAG8764296.1"/>
    <property type="molecule type" value="Genomic_DNA"/>
</dbReference>